<dbReference type="Pfam" id="PF20091">
    <property type="entry name" value="Abhydrolase_10"/>
    <property type="match status" value="1"/>
</dbReference>
<dbReference type="InterPro" id="IPR045394">
    <property type="entry name" value="Abhydrolase_dom"/>
</dbReference>
<evidence type="ECO:0000256" key="1">
    <source>
        <dbReference type="SAM" id="SignalP"/>
    </source>
</evidence>
<reference evidence="4" key="1">
    <citation type="submission" date="2020-01" db="EMBL/GenBank/DDBJ databases">
        <title>'Steroidobacter agaridevorans' sp. nov., agar-degrading bacteria isolated from rhizosphere soils.</title>
        <authorList>
            <person name="Ikenaga M."/>
            <person name="Kataoka M."/>
            <person name="Murouchi A."/>
            <person name="Katsuragi S."/>
            <person name="Sakai M."/>
        </authorList>
    </citation>
    <scope>NUCLEOTIDE SEQUENCE [LARGE SCALE GENOMIC DNA]</scope>
    <source>
        <strain evidence="4">YU21-B</strain>
    </source>
</reference>
<name>A0A829YC61_9GAMM</name>
<gene>
    <name evidence="3" type="ORF">GCM10011487_24510</name>
</gene>
<organism evidence="3 4">
    <name type="scientific">Steroidobacter agaridevorans</name>
    <dbReference type="NCBI Taxonomy" id="2695856"/>
    <lineage>
        <taxon>Bacteria</taxon>
        <taxon>Pseudomonadati</taxon>
        <taxon>Pseudomonadota</taxon>
        <taxon>Gammaproteobacteria</taxon>
        <taxon>Steroidobacterales</taxon>
        <taxon>Steroidobacteraceae</taxon>
        <taxon>Steroidobacter</taxon>
    </lineage>
</organism>
<dbReference type="RefSeq" id="WP_161812129.1">
    <property type="nucleotide sequence ID" value="NZ_BLJN01000002.1"/>
</dbReference>
<comment type="caution">
    <text evidence="3">The sequence shown here is derived from an EMBL/GenBank/DDBJ whole genome shotgun (WGS) entry which is preliminary data.</text>
</comment>
<dbReference type="AlphaFoldDB" id="A0A829YC61"/>
<feature type="signal peptide" evidence="1">
    <location>
        <begin position="1"/>
        <end position="20"/>
    </location>
</feature>
<feature type="chain" id="PRO_5032810527" description="Alpha/beta hydrolase domain-containing protein" evidence="1">
    <location>
        <begin position="21"/>
        <end position="665"/>
    </location>
</feature>
<accession>A0A829YC61</accession>
<dbReference type="Proteomes" id="UP000445000">
    <property type="component" value="Unassembled WGS sequence"/>
</dbReference>
<proteinExistence type="predicted"/>
<dbReference type="EMBL" id="BLJN01000002">
    <property type="protein sequence ID" value="GFE80451.1"/>
    <property type="molecule type" value="Genomic_DNA"/>
</dbReference>
<evidence type="ECO:0000259" key="2">
    <source>
        <dbReference type="Pfam" id="PF20091"/>
    </source>
</evidence>
<feature type="domain" description="Alpha/beta hydrolase" evidence="2">
    <location>
        <begin position="277"/>
        <end position="652"/>
    </location>
</feature>
<evidence type="ECO:0000313" key="4">
    <source>
        <dbReference type="Proteomes" id="UP000445000"/>
    </source>
</evidence>
<protein>
    <recommendedName>
        <fullName evidence="2">Alpha/beta hydrolase domain-containing protein</fullName>
    </recommendedName>
</protein>
<keyword evidence="4" id="KW-1185">Reference proteome</keyword>
<keyword evidence="1" id="KW-0732">Signal</keyword>
<sequence>MKFATLALGMMLAFTGLARAELVELEVKSLEPAFAGRTFGSAGAYELIRAVAHYRVDPSAPVNAGLVNIQKAPRDAQGRVEFEADVLILKPVDLAKGNGRMLYEMVNRGRPLSIGLLNRVAPGAGRGSFSAAPEAGDGFLMDAGFTVVMSGWQAEYPLQNAPPMSVAMGSRLPRQPNSAALSARLPTAAGVTAMTREQFFDVGAEGAFIGYLSYPAADVNEKGTLTMRERDADPAVSPASLAWRYLDPWRIEVTKPAGTSAGALFEFVYRAKDPVVYGLALASMRDLVSYLRYSDAEGNPLRSAIKKVIGLGASQTGRTLKELVSEFNEDESGRVVLDGANIVISGAGRNSVNSPFARPGLKDAQHTSWGLRGDEFPFSYPVTRDALSGRTDGVMRRCSATRTCPRIIHIDSENELWHGGTLTYVDTSSRDLTMPDSVRVYVFAGTEHTSTPRPGMSPPFCAAPAPARIDWSVFARALFTALDRWVTNDEAPPASRYPTVARGELVAKSAYNFPKLPEATYVGAFSAKHYYDFGHEPPKRVGSYPLLVPQADADGLMIGGIRHPFVSVPLATNAGWNVRKPGFGEGDLCMATGLHVPFAATRQERMERKDPRLSIEERYASRDAYVQSVKQAALALVKDRLLLPADADAIVAEAGDQYQKALARR</sequence>
<evidence type="ECO:0000313" key="3">
    <source>
        <dbReference type="EMBL" id="GFE80451.1"/>
    </source>
</evidence>